<dbReference type="Proteomes" id="UP000217103">
    <property type="component" value="Unassembled WGS sequence"/>
</dbReference>
<dbReference type="AlphaFoldDB" id="A0A1H1I787"/>
<sequence length="34" mass="4026">MGRTDGGLSEMGLTTTRDGRKPQRQRQHQYMEFR</sequence>
<name>A0A1H1I787_9ACTN</name>
<evidence type="ECO:0000313" key="3">
    <source>
        <dbReference type="Proteomes" id="UP000217103"/>
    </source>
</evidence>
<feature type="region of interest" description="Disordered" evidence="1">
    <location>
        <begin position="1"/>
        <end position="34"/>
    </location>
</feature>
<organism evidence="2 3">
    <name type="scientific">Thermostaphylospora chromogena</name>
    <dbReference type="NCBI Taxonomy" id="35622"/>
    <lineage>
        <taxon>Bacteria</taxon>
        <taxon>Bacillati</taxon>
        <taxon>Actinomycetota</taxon>
        <taxon>Actinomycetes</taxon>
        <taxon>Streptosporangiales</taxon>
        <taxon>Thermomonosporaceae</taxon>
        <taxon>Thermostaphylospora</taxon>
    </lineage>
</organism>
<accession>A0A1H1I787</accession>
<reference evidence="2 3" key="1">
    <citation type="submission" date="2016-10" db="EMBL/GenBank/DDBJ databases">
        <authorList>
            <person name="de Groot N.N."/>
        </authorList>
    </citation>
    <scope>NUCLEOTIDE SEQUENCE [LARGE SCALE GENOMIC DNA]</scope>
    <source>
        <strain evidence="2 3">DSM 43794</strain>
    </source>
</reference>
<evidence type="ECO:0000256" key="1">
    <source>
        <dbReference type="SAM" id="MobiDB-lite"/>
    </source>
</evidence>
<dbReference type="EMBL" id="FNKK01000002">
    <property type="protein sequence ID" value="SDR33571.1"/>
    <property type="molecule type" value="Genomic_DNA"/>
</dbReference>
<proteinExistence type="predicted"/>
<keyword evidence="3" id="KW-1185">Reference proteome</keyword>
<gene>
    <name evidence="2" type="ORF">SAMN04489764_5301</name>
</gene>
<protein>
    <submittedName>
        <fullName evidence="2">Uncharacterized protein</fullName>
    </submittedName>
</protein>
<evidence type="ECO:0000313" key="2">
    <source>
        <dbReference type="EMBL" id="SDR33571.1"/>
    </source>
</evidence>